<keyword evidence="2" id="KW-0853">WD repeat</keyword>
<name>A0A081CPY6_9HYPH</name>
<evidence type="ECO:0000256" key="4">
    <source>
        <dbReference type="ARBA" id="ARBA00023069"/>
    </source>
</evidence>
<feature type="domain" description="Anaphase-promoting complex subunit 4-like WD40" evidence="6">
    <location>
        <begin position="265"/>
        <end position="328"/>
    </location>
</feature>
<dbReference type="Pfam" id="PF12894">
    <property type="entry name" value="ANAPC4_WD40"/>
    <property type="match status" value="1"/>
</dbReference>
<evidence type="ECO:0000313" key="8">
    <source>
        <dbReference type="Proteomes" id="UP000028701"/>
    </source>
</evidence>
<dbReference type="eggNOG" id="COG0823">
    <property type="taxonomic scope" value="Bacteria"/>
</dbReference>
<dbReference type="SUPFAM" id="SSF50998">
    <property type="entry name" value="Quinoprotein alcohol dehydrogenase-like"/>
    <property type="match status" value="1"/>
</dbReference>
<dbReference type="Pfam" id="PF00400">
    <property type="entry name" value="WD40"/>
    <property type="match status" value="1"/>
</dbReference>
<dbReference type="InterPro" id="IPR024977">
    <property type="entry name" value="Apc4-like_WD40_dom"/>
</dbReference>
<dbReference type="PANTHER" id="PTHR15722">
    <property type="entry name" value="IFT140/172-RELATED"/>
    <property type="match status" value="1"/>
</dbReference>
<dbReference type="InterPro" id="IPR011047">
    <property type="entry name" value="Quinoprotein_ADH-like_sf"/>
</dbReference>
<evidence type="ECO:0000256" key="1">
    <source>
        <dbReference type="ARBA" id="ARBA00004138"/>
    </source>
</evidence>
<comment type="caution">
    <text evidence="7">The sequence shown here is derived from an EMBL/GenBank/DDBJ whole genome shotgun (WGS) entry which is preliminary data.</text>
</comment>
<protein>
    <recommendedName>
        <fullName evidence="6">Anaphase-promoting complex subunit 4-like WD40 domain-containing protein</fullName>
    </recommendedName>
</protein>
<dbReference type="RefSeq" id="WP_045228339.1">
    <property type="nucleotide sequence ID" value="NZ_BBJU01000002.1"/>
</dbReference>
<comment type="subcellular location">
    <subcellularLocation>
        <location evidence="1">Cell projection</location>
        <location evidence="1">Cilium</location>
    </subcellularLocation>
</comment>
<dbReference type="EMBL" id="BBJU01000002">
    <property type="protein sequence ID" value="GAK68732.1"/>
    <property type="molecule type" value="Genomic_DNA"/>
</dbReference>
<dbReference type="PANTHER" id="PTHR15722:SF7">
    <property type="entry name" value="INTRAFLAGELLAR TRANSPORT PROTEIN 140 HOMOLOG"/>
    <property type="match status" value="1"/>
</dbReference>
<evidence type="ECO:0000256" key="3">
    <source>
        <dbReference type="ARBA" id="ARBA00022737"/>
    </source>
</evidence>
<organism evidence="7 8">
    <name type="scientific">Agrobacterium rubi TR3 = NBRC 13261</name>
    <dbReference type="NCBI Taxonomy" id="1368415"/>
    <lineage>
        <taxon>Bacteria</taxon>
        <taxon>Pseudomonadati</taxon>
        <taxon>Pseudomonadota</taxon>
        <taxon>Alphaproteobacteria</taxon>
        <taxon>Hyphomicrobiales</taxon>
        <taxon>Rhizobiaceae</taxon>
        <taxon>Rhizobium/Agrobacterium group</taxon>
        <taxon>Agrobacterium</taxon>
    </lineage>
</organism>
<dbReference type="GO" id="GO:0030991">
    <property type="term" value="C:intraciliary transport particle A"/>
    <property type="evidence" value="ECO:0007669"/>
    <property type="project" value="TreeGrafter"/>
</dbReference>
<keyword evidence="5" id="KW-0966">Cell projection</keyword>
<keyword evidence="4" id="KW-0969">Cilium</keyword>
<evidence type="ECO:0000256" key="2">
    <source>
        <dbReference type="ARBA" id="ARBA00022574"/>
    </source>
</evidence>
<dbReference type="Gene3D" id="2.130.10.10">
    <property type="entry name" value="YVTN repeat-like/Quinoprotein amine dehydrogenase"/>
    <property type="match status" value="2"/>
</dbReference>
<dbReference type="InterPro" id="IPR001680">
    <property type="entry name" value="WD40_rpt"/>
</dbReference>
<evidence type="ECO:0000259" key="6">
    <source>
        <dbReference type="Pfam" id="PF12894"/>
    </source>
</evidence>
<dbReference type="SMART" id="SM00320">
    <property type="entry name" value="WD40"/>
    <property type="match status" value="5"/>
</dbReference>
<dbReference type="AlphaFoldDB" id="A0A081CPY6"/>
<accession>A0A081CPY6</accession>
<keyword evidence="3" id="KW-0677">Repeat</keyword>
<gene>
    <name evidence="7" type="ORF">RRU01S_02_00600</name>
</gene>
<dbReference type="InterPro" id="IPR015943">
    <property type="entry name" value="WD40/YVTN_repeat-like_dom_sf"/>
</dbReference>
<proteinExistence type="predicted"/>
<sequence length="330" mass="35082">MPTVAPLDLEGHVVATHFLGEIPMFATAAGSIHRLDGGEKVIEAHQGLLTCIRDPHSATLLTGGEDGKVLRIRHDGTVTELAHVPRKWISVVAGGPQNAIAYGVGKSSFVRLGDGTVKEFKEERTVEAIAFAPKGLRIAAARYNGVTLHWVASAGDPIDLDWKGAHTGVTFSADGKFLVTTMQENALHGWKMEATKGGMETRHMRMTGYPAKVKSISWSHKGKWLASSGAPAAIVWPFAGKDGPMGKAPLELGTRANIMVTHVAFHPLDEVLAIGFADGMILGVRLADQKEALLRRPGKGAITSMDWSNTGNLLAFASEAGDCGIIDITA</sequence>
<dbReference type="Proteomes" id="UP000028701">
    <property type="component" value="Unassembled WGS sequence"/>
</dbReference>
<reference evidence="7 8" key="1">
    <citation type="submission" date="2014-08" db="EMBL/GenBank/DDBJ databases">
        <title>Whole genome shotgun sequence of Rhizobium rubi NBRC 13261.</title>
        <authorList>
            <person name="Katano-Makiyama Y."/>
            <person name="Hosoyama A."/>
            <person name="Hashimoto M."/>
            <person name="Hosoyama Y."/>
            <person name="Noguchi M."/>
            <person name="Tsuchikane K."/>
            <person name="Uohara A."/>
            <person name="Ohji S."/>
            <person name="Ichikawa N."/>
            <person name="Kimura A."/>
            <person name="Yamazoe A."/>
            <person name="Fujita N."/>
        </authorList>
    </citation>
    <scope>NUCLEOTIDE SEQUENCE [LARGE SCALE GENOMIC DNA]</scope>
    <source>
        <strain evidence="7 8">NBRC 13261</strain>
    </source>
</reference>
<evidence type="ECO:0000313" key="7">
    <source>
        <dbReference type="EMBL" id="GAK68732.1"/>
    </source>
</evidence>
<evidence type="ECO:0000256" key="5">
    <source>
        <dbReference type="ARBA" id="ARBA00023273"/>
    </source>
</evidence>
<dbReference type="OrthoDB" id="9814620at2"/>